<feature type="binding site" evidence="12">
    <location>
        <position position="371"/>
    </location>
    <ligand>
        <name>substrate</name>
    </ligand>
</feature>
<feature type="binding site" evidence="12">
    <location>
        <position position="276"/>
    </location>
    <ligand>
        <name>substrate</name>
    </ligand>
</feature>
<dbReference type="PRINTS" id="PR01179">
    <property type="entry name" value="ODADCRBXLASE"/>
</dbReference>
<name>A0AAU8H0Q0_9BACT</name>
<dbReference type="InterPro" id="IPR000183">
    <property type="entry name" value="Orn/DAP/Arg_de-COase"/>
</dbReference>
<feature type="domain" description="Orn/DAP/Arg decarboxylase 2 N-terminal" evidence="16">
    <location>
        <begin position="36"/>
        <end position="279"/>
    </location>
</feature>
<feature type="modified residue" description="N6-(pyridoxal phosphate)lysine" evidence="12 13">
    <location>
        <position position="60"/>
    </location>
</feature>
<sequence length="418" mass="46821">MHFFTYKKGELFVEDVPVKELVKEFGTPLYIYSYGTLIRHIRAYEEAFCEISHIICYAVKANSNLAILSLFAELGIGADIVSGGELFRALKAGIKPYRIVFAGVGKTDEEIEYAIKNNILMFNVESELELYKINEIAKKLKKQARVALRINPDIDPKTHKYIATGLKTSKFGIPISKAVEYYKVAKSLENIKIIGIHKHIGSQITETDAYVEALRKLLELYEKLVQADVDIEYIDIGGGLGITYKDEEPPHPKDLANALIPLIKNQKGKLIVEPGRSIVGNAGILVTKVLYTKQTDVKNFIIVDAGMNDLMRPTLYGSYHEILPVTQGKRQKIVADIVGPICESGDFLAKDREIEKLSPGEYLAVMSAGAYGFSMSSNYNSRPRAAEVLVKGEHYALIRKRETYKDLIKNEIIPEDLL</sequence>
<evidence type="ECO:0000256" key="5">
    <source>
        <dbReference type="ARBA" id="ARBA00023154"/>
    </source>
</evidence>
<dbReference type="PRINTS" id="PR01181">
    <property type="entry name" value="DAPDCRBXLASE"/>
</dbReference>
<evidence type="ECO:0000256" key="14">
    <source>
        <dbReference type="RuleBase" id="RU003738"/>
    </source>
</evidence>
<evidence type="ECO:0000256" key="1">
    <source>
        <dbReference type="ARBA" id="ARBA00001933"/>
    </source>
</evidence>
<evidence type="ECO:0000256" key="6">
    <source>
        <dbReference type="ARBA" id="ARBA00023239"/>
    </source>
</evidence>
<dbReference type="FunFam" id="2.40.37.10:FF:000003">
    <property type="entry name" value="Diaminopimelate decarboxylase"/>
    <property type="match status" value="1"/>
</dbReference>
<keyword evidence="2 12" id="KW-0028">Amino-acid biosynthesis</keyword>
<evidence type="ECO:0000259" key="16">
    <source>
        <dbReference type="Pfam" id="PF02784"/>
    </source>
</evidence>
<dbReference type="KEGG" id="taut:V4D30_02785"/>
<comment type="pathway">
    <text evidence="8 12 14">Amino-acid biosynthesis; L-lysine biosynthesis via DAP pathway; L-lysine from DL-2,6-diaminopimelate: step 1/1.</text>
</comment>
<dbReference type="SUPFAM" id="SSF51419">
    <property type="entry name" value="PLP-binding barrel"/>
    <property type="match status" value="1"/>
</dbReference>
<keyword evidence="3 12" id="KW-0210">Decarboxylase</keyword>
<dbReference type="InterPro" id="IPR002986">
    <property type="entry name" value="DAP_deCOOHase_LysA"/>
</dbReference>
<evidence type="ECO:0000256" key="10">
    <source>
        <dbReference type="ARBA" id="ARBA00066427"/>
    </source>
</evidence>
<dbReference type="EMBL" id="CP144373">
    <property type="protein sequence ID" value="XCH47210.1"/>
    <property type="molecule type" value="Genomic_DNA"/>
</dbReference>
<protein>
    <recommendedName>
        <fullName evidence="11 12">Diaminopimelate decarboxylase</fullName>
        <shortName evidence="12">DAP decarboxylase</shortName>
        <shortName evidence="12">DAPDC</shortName>
        <ecNumber evidence="10 12">4.1.1.20</ecNumber>
    </recommendedName>
</protein>
<feature type="binding site" evidence="12">
    <location>
        <position position="312"/>
    </location>
    <ligand>
        <name>substrate</name>
    </ligand>
</feature>
<comment type="cofactor">
    <cofactor evidence="1 12 13 14">
        <name>pyridoxal 5'-phosphate</name>
        <dbReference type="ChEBI" id="CHEBI:597326"/>
    </cofactor>
</comment>
<comment type="subunit">
    <text evidence="12">Homodimer.</text>
</comment>
<feature type="binding site" evidence="12">
    <location>
        <position position="239"/>
    </location>
    <ligand>
        <name>pyridoxal 5'-phosphate</name>
        <dbReference type="ChEBI" id="CHEBI:597326"/>
    </ligand>
</feature>
<proteinExistence type="inferred from homology"/>
<evidence type="ECO:0000256" key="12">
    <source>
        <dbReference type="HAMAP-Rule" id="MF_02120"/>
    </source>
</evidence>
<feature type="binding site" evidence="12">
    <location>
        <position position="371"/>
    </location>
    <ligand>
        <name>pyridoxal 5'-phosphate</name>
        <dbReference type="ChEBI" id="CHEBI:597326"/>
    </ligand>
</feature>
<dbReference type="CDD" id="cd06828">
    <property type="entry name" value="PLPDE_III_DapDC"/>
    <property type="match status" value="1"/>
</dbReference>
<dbReference type="GO" id="GO:0008836">
    <property type="term" value="F:diaminopimelate decarboxylase activity"/>
    <property type="evidence" value="ECO:0007669"/>
    <property type="project" value="UniProtKB-UniRule"/>
</dbReference>
<comment type="similarity">
    <text evidence="9 12">Belongs to the Orn/Lys/Arg decarboxylase class-II family. LysA subfamily.</text>
</comment>
<evidence type="ECO:0000256" key="9">
    <source>
        <dbReference type="ARBA" id="ARBA00060983"/>
    </source>
</evidence>
<feature type="active site" description="Proton donor" evidence="13">
    <location>
        <position position="342"/>
    </location>
</feature>
<dbReference type="Pfam" id="PF00278">
    <property type="entry name" value="Orn_DAP_Arg_deC"/>
    <property type="match status" value="1"/>
</dbReference>
<dbReference type="InterPro" id="IPR022644">
    <property type="entry name" value="De-COase2_N"/>
</dbReference>
<evidence type="ECO:0000256" key="7">
    <source>
        <dbReference type="ARBA" id="ARBA00050464"/>
    </source>
</evidence>
<dbReference type="InterPro" id="IPR022657">
    <property type="entry name" value="De-COase2_CS"/>
</dbReference>
<comment type="catalytic activity">
    <reaction evidence="7 12 14">
        <text>meso-2,6-diaminopimelate + H(+) = L-lysine + CO2</text>
        <dbReference type="Rhea" id="RHEA:15101"/>
        <dbReference type="ChEBI" id="CHEBI:15378"/>
        <dbReference type="ChEBI" id="CHEBI:16526"/>
        <dbReference type="ChEBI" id="CHEBI:32551"/>
        <dbReference type="ChEBI" id="CHEBI:57791"/>
        <dbReference type="EC" id="4.1.1.20"/>
    </reaction>
</comment>
<evidence type="ECO:0000256" key="3">
    <source>
        <dbReference type="ARBA" id="ARBA00022793"/>
    </source>
</evidence>
<comment type="function">
    <text evidence="12">Specifically catalyzes the decarboxylation of meso-diaminopimelate (meso-DAP) to L-lysine.</text>
</comment>
<evidence type="ECO:0000256" key="11">
    <source>
        <dbReference type="ARBA" id="ARBA00074972"/>
    </source>
</evidence>
<evidence type="ECO:0000256" key="8">
    <source>
        <dbReference type="ARBA" id="ARBA00060643"/>
    </source>
</evidence>
<evidence type="ECO:0000256" key="2">
    <source>
        <dbReference type="ARBA" id="ARBA00022605"/>
    </source>
</evidence>
<dbReference type="FunFam" id="3.20.20.10:FF:000003">
    <property type="entry name" value="Diaminopimelate decarboxylase"/>
    <property type="match status" value="1"/>
</dbReference>
<keyword evidence="6 12" id="KW-0456">Lyase</keyword>
<dbReference type="SUPFAM" id="SSF50621">
    <property type="entry name" value="Alanine racemase C-terminal domain-like"/>
    <property type="match status" value="1"/>
</dbReference>
<dbReference type="EC" id="4.1.1.20" evidence="10 12"/>
<dbReference type="Gene3D" id="3.20.20.10">
    <property type="entry name" value="Alanine racemase"/>
    <property type="match status" value="1"/>
</dbReference>
<keyword evidence="4 12" id="KW-0663">Pyridoxal phosphate</keyword>
<dbReference type="AlphaFoldDB" id="A0AAU8H0Q0"/>
<dbReference type="Pfam" id="PF02784">
    <property type="entry name" value="Orn_Arg_deC_N"/>
    <property type="match status" value="1"/>
</dbReference>
<dbReference type="InterPro" id="IPR009006">
    <property type="entry name" value="Ala_racemase/Decarboxylase_C"/>
</dbReference>
<dbReference type="NCBIfam" id="TIGR01048">
    <property type="entry name" value="lysA"/>
    <property type="match status" value="1"/>
</dbReference>
<dbReference type="RefSeq" id="WP_353684735.1">
    <property type="nucleotide sequence ID" value="NZ_CP144373.1"/>
</dbReference>
<dbReference type="HAMAP" id="MF_02120">
    <property type="entry name" value="LysA"/>
    <property type="match status" value="1"/>
</dbReference>
<dbReference type="PROSITE" id="PS00879">
    <property type="entry name" value="ODR_DC_2_2"/>
    <property type="match status" value="1"/>
</dbReference>
<dbReference type="GO" id="GO:0009089">
    <property type="term" value="P:lysine biosynthetic process via diaminopimelate"/>
    <property type="evidence" value="ECO:0007669"/>
    <property type="project" value="UniProtKB-UniRule"/>
</dbReference>
<reference evidence="17" key="1">
    <citation type="submission" date="2024-01" db="EMBL/GenBank/DDBJ databases">
        <title>The first autotrophic representatives of the genus Thermodesulfovibrio.</title>
        <authorList>
            <person name="Maltseva A.I."/>
            <person name="Elcheninov A.G."/>
            <person name="Kublanov I.V."/>
            <person name="Lebedinsky A.V."/>
            <person name="Frolov E.N."/>
        </authorList>
    </citation>
    <scope>NUCLEOTIDE SEQUENCE</scope>
    <source>
        <strain evidence="17">3907-1M</strain>
    </source>
</reference>
<gene>
    <name evidence="12 17" type="primary">lysA</name>
    <name evidence="17" type="ORF">V4D30_02785</name>
</gene>
<feature type="domain" description="Orn/DAP/Arg decarboxylase 2 C-terminal" evidence="15">
    <location>
        <begin position="31"/>
        <end position="369"/>
    </location>
</feature>
<dbReference type="GO" id="GO:0030170">
    <property type="term" value="F:pyridoxal phosphate binding"/>
    <property type="evidence" value="ECO:0007669"/>
    <property type="project" value="UniProtKB-UniRule"/>
</dbReference>
<dbReference type="PANTHER" id="PTHR43727:SF2">
    <property type="entry name" value="GROUP IV DECARBOXYLASE"/>
    <property type="match status" value="1"/>
</dbReference>
<feature type="binding site" evidence="12">
    <location>
        <begin position="273"/>
        <end position="276"/>
    </location>
    <ligand>
        <name>pyridoxal 5'-phosphate</name>
        <dbReference type="ChEBI" id="CHEBI:597326"/>
    </ligand>
</feature>
<accession>A0AAU8H0Q0</accession>
<dbReference type="InterPro" id="IPR029066">
    <property type="entry name" value="PLP-binding_barrel"/>
</dbReference>
<feature type="binding site" evidence="12">
    <location>
        <position position="343"/>
    </location>
    <ligand>
        <name>substrate</name>
    </ligand>
</feature>
<organism evidence="17">
    <name type="scientific">Thermodesulfovibrio autotrophicus</name>
    <dbReference type="NCBI Taxonomy" id="3118333"/>
    <lineage>
        <taxon>Bacteria</taxon>
        <taxon>Pseudomonadati</taxon>
        <taxon>Nitrospirota</taxon>
        <taxon>Thermodesulfovibrionia</taxon>
        <taxon>Thermodesulfovibrionales</taxon>
        <taxon>Thermodesulfovibrionaceae</taxon>
        <taxon>Thermodesulfovibrio</taxon>
    </lineage>
</organism>
<evidence type="ECO:0000313" key="17">
    <source>
        <dbReference type="EMBL" id="XCH47210.1"/>
    </source>
</evidence>
<keyword evidence="5 12" id="KW-0457">Lysine biosynthesis</keyword>
<evidence type="ECO:0000259" key="15">
    <source>
        <dbReference type="Pfam" id="PF00278"/>
    </source>
</evidence>
<dbReference type="PANTHER" id="PTHR43727">
    <property type="entry name" value="DIAMINOPIMELATE DECARBOXYLASE"/>
    <property type="match status" value="1"/>
</dbReference>
<evidence type="ECO:0000256" key="13">
    <source>
        <dbReference type="PIRSR" id="PIRSR600183-50"/>
    </source>
</evidence>
<evidence type="ECO:0000256" key="4">
    <source>
        <dbReference type="ARBA" id="ARBA00022898"/>
    </source>
</evidence>
<feature type="binding site" evidence="12">
    <location>
        <position position="316"/>
    </location>
    <ligand>
        <name>substrate</name>
    </ligand>
</feature>
<dbReference type="InterPro" id="IPR022643">
    <property type="entry name" value="De-COase2_C"/>
</dbReference>
<dbReference type="Gene3D" id="2.40.37.10">
    <property type="entry name" value="Lyase, Ornithine Decarboxylase, Chain A, domain 1"/>
    <property type="match status" value="1"/>
</dbReference>